<name>A0ABD1GSW8_SALDI</name>
<evidence type="ECO:0000313" key="1">
    <source>
        <dbReference type="EMBL" id="KAL1547227.1"/>
    </source>
</evidence>
<gene>
    <name evidence="1" type="ORF">AAHA92_23729</name>
</gene>
<comment type="caution">
    <text evidence="1">The sequence shown here is derived from an EMBL/GenBank/DDBJ whole genome shotgun (WGS) entry which is preliminary data.</text>
</comment>
<reference evidence="1 2" key="1">
    <citation type="submission" date="2024-06" db="EMBL/GenBank/DDBJ databases">
        <title>A chromosome level genome sequence of Diviner's sage (Salvia divinorum).</title>
        <authorList>
            <person name="Ford S.A."/>
            <person name="Ro D.-K."/>
            <person name="Ness R.W."/>
            <person name="Phillips M.A."/>
        </authorList>
    </citation>
    <scope>NUCLEOTIDE SEQUENCE [LARGE SCALE GENOMIC DNA]</scope>
    <source>
        <strain evidence="1">SAF-2024a</strain>
        <tissue evidence="1">Leaf</tissue>
    </source>
</reference>
<dbReference type="AlphaFoldDB" id="A0ABD1GSW8"/>
<keyword evidence="2" id="KW-1185">Reference proteome</keyword>
<dbReference type="Proteomes" id="UP001567538">
    <property type="component" value="Unassembled WGS sequence"/>
</dbReference>
<organism evidence="1 2">
    <name type="scientific">Salvia divinorum</name>
    <name type="common">Maria pastora</name>
    <name type="synonym">Diviner's sage</name>
    <dbReference type="NCBI Taxonomy" id="28513"/>
    <lineage>
        <taxon>Eukaryota</taxon>
        <taxon>Viridiplantae</taxon>
        <taxon>Streptophyta</taxon>
        <taxon>Embryophyta</taxon>
        <taxon>Tracheophyta</taxon>
        <taxon>Spermatophyta</taxon>
        <taxon>Magnoliopsida</taxon>
        <taxon>eudicotyledons</taxon>
        <taxon>Gunneridae</taxon>
        <taxon>Pentapetalae</taxon>
        <taxon>asterids</taxon>
        <taxon>lamiids</taxon>
        <taxon>Lamiales</taxon>
        <taxon>Lamiaceae</taxon>
        <taxon>Nepetoideae</taxon>
        <taxon>Mentheae</taxon>
        <taxon>Salviinae</taxon>
        <taxon>Salvia</taxon>
        <taxon>Salvia subgen. Calosphace</taxon>
    </lineage>
</organism>
<accession>A0ABD1GSW8</accession>
<dbReference type="EMBL" id="JBEAFC010000008">
    <property type="protein sequence ID" value="KAL1547227.1"/>
    <property type="molecule type" value="Genomic_DNA"/>
</dbReference>
<protein>
    <submittedName>
        <fullName evidence="1">Uncharacterized protein</fullName>
    </submittedName>
</protein>
<evidence type="ECO:0000313" key="2">
    <source>
        <dbReference type="Proteomes" id="UP001567538"/>
    </source>
</evidence>
<sequence length="84" mass="9589">MTAGVISSYTQGPFGISIHPLIAGKSDLKKLKSEGTVVVNKLVYRYMFDDLDGLGEIEVDLLWFWWLWRKSKPADCLRLIELES</sequence>
<proteinExistence type="predicted"/>